<accession>A0A4S3JC36</accession>
<proteinExistence type="predicted"/>
<evidence type="ECO:0000256" key="5">
    <source>
        <dbReference type="ARBA" id="ARBA00023014"/>
    </source>
</evidence>
<reference evidence="10 11" key="1">
    <citation type="submission" date="2019-03" db="EMBL/GenBank/DDBJ databases">
        <title>The genome sequence of a newly discovered highly antifungal drug resistant Aspergillus species, Aspergillus tanneri NIH 1004.</title>
        <authorList>
            <person name="Mounaud S."/>
            <person name="Singh I."/>
            <person name="Joardar V."/>
            <person name="Pakala S."/>
            <person name="Pakala S."/>
            <person name="Venepally P."/>
            <person name="Hoover J."/>
            <person name="Nierman W."/>
            <person name="Chung J."/>
            <person name="Losada L."/>
        </authorList>
    </citation>
    <scope>NUCLEOTIDE SEQUENCE [LARGE SCALE GENOMIC DNA]</scope>
    <source>
        <strain evidence="10 11">NIH1004</strain>
    </source>
</reference>
<dbReference type="EMBL" id="SOSA01000376">
    <property type="protein sequence ID" value="THC91887.1"/>
    <property type="molecule type" value="Genomic_DNA"/>
</dbReference>
<comment type="subcellular location">
    <subcellularLocation>
        <location evidence="1">Mitochondrion</location>
    </subcellularLocation>
</comment>
<dbReference type="InterPro" id="IPR052571">
    <property type="entry name" value="Mt_RNA_Methyltransferase"/>
</dbReference>
<evidence type="ECO:0000256" key="4">
    <source>
        <dbReference type="ARBA" id="ARBA00023004"/>
    </source>
</evidence>
<keyword evidence="6" id="KW-0496">Mitochondrion</keyword>
<evidence type="ECO:0000256" key="1">
    <source>
        <dbReference type="ARBA" id="ARBA00004173"/>
    </source>
</evidence>
<comment type="caution">
    <text evidence="10">The sequence shown here is derived from an EMBL/GenBank/DDBJ whole genome shotgun (WGS) entry which is preliminary data.</text>
</comment>
<dbReference type="Proteomes" id="UP000308092">
    <property type="component" value="Unassembled WGS sequence"/>
</dbReference>
<dbReference type="GO" id="GO:0008168">
    <property type="term" value="F:methyltransferase activity"/>
    <property type="evidence" value="ECO:0007669"/>
    <property type="project" value="InterPro"/>
</dbReference>
<dbReference type="GO" id="GO:0003735">
    <property type="term" value="F:structural constituent of ribosome"/>
    <property type="evidence" value="ECO:0007669"/>
    <property type="project" value="TreeGrafter"/>
</dbReference>
<evidence type="ECO:0000313" key="9">
    <source>
        <dbReference type="EMBL" id="KAA8647228.1"/>
    </source>
</evidence>
<gene>
    <name evidence="9" type="primary">RSM22</name>
    <name evidence="9" type="ORF">ATNIH1004_005918</name>
    <name evidence="10" type="ORF">EYZ11_008664</name>
</gene>
<reference evidence="9 12" key="2">
    <citation type="submission" date="2019-08" db="EMBL/GenBank/DDBJ databases">
        <title>The genome sequence of a newly discovered highly antifungal drug resistant Aspergillus species, Aspergillus tanneri NIH 1004.</title>
        <authorList>
            <person name="Mounaud S."/>
            <person name="Singh I."/>
            <person name="Joardar V."/>
            <person name="Pakala S."/>
            <person name="Pakala S."/>
            <person name="Venepally P."/>
            <person name="Chung J.K."/>
            <person name="Losada L."/>
            <person name="Nierman W.C."/>
        </authorList>
    </citation>
    <scope>NUCLEOTIDE SEQUENCE [LARGE SCALE GENOMIC DNA]</scope>
    <source>
        <strain evidence="9 12">NIH1004</strain>
    </source>
</reference>
<dbReference type="Proteomes" id="UP000324241">
    <property type="component" value="Unassembled WGS sequence"/>
</dbReference>
<feature type="region of interest" description="Disordered" evidence="8">
    <location>
        <begin position="275"/>
        <end position="294"/>
    </location>
</feature>
<evidence type="ECO:0000256" key="6">
    <source>
        <dbReference type="ARBA" id="ARBA00023128"/>
    </source>
</evidence>
<evidence type="ECO:0000256" key="7">
    <source>
        <dbReference type="ARBA" id="ARBA00045681"/>
    </source>
</evidence>
<evidence type="ECO:0000256" key="2">
    <source>
        <dbReference type="ARBA" id="ARBA00022723"/>
    </source>
</evidence>
<dbReference type="GO" id="GO:0005763">
    <property type="term" value="C:mitochondrial small ribosomal subunit"/>
    <property type="evidence" value="ECO:0007669"/>
    <property type="project" value="TreeGrafter"/>
</dbReference>
<evidence type="ECO:0000313" key="12">
    <source>
        <dbReference type="Proteomes" id="UP000324241"/>
    </source>
</evidence>
<evidence type="ECO:0000313" key="10">
    <source>
        <dbReference type="EMBL" id="THC91887.1"/>
    </source>
</evidence>
<feature type="region of interest" description="Disordered" evidence="8">
    <location>
        <begin position="793"/>
        <end position="861"/>
    </location>
</feature>
<evidence type="ECO:0000256" key="8">
    <source>
        <dbReference type="SAM" id="MobiDB-lite"/>
    </source>
</evidence>
<keyword evidence="9" id="KW-0687">Ribonucleoprotein</keyword>
<dbReference type="InterPro" id="IPR015324">
    <property type="entry name" value="Ribosomal_Rsm22-like"/>
</dbReference>
<feature type="compositionally biased region" description="Basic residues" evidence="8">
    <location>
        <begin position="837"/>
        <end position="852"/>
    </location>
</feature>
<comment type="function">
    <text evidence="7">Mitochondrial ribosome (mitoribosome) assembly factor. Binds at the interface of the head and body domains of the mitochondrial small ribosomal subunit (mt-SSU), occluding the mRNA channel and preventing compaction of the head domain towards the body. Probable inactive methyltransferase: retains the characteristic folding and ability to bind S-adenosyl-L-methionine, but it probably lost its methyltransferase activity.</text>
</comment>
<dbReference type="PANTHER" id="PTHR13184:SF5">
    <property type="entry name" value="METHYLTRANSFERASE-LIKE PROTEIN 17, MITOCHONDRIAL"/>
    <property type="match status" value="1"/>
</dbReference>
<organism evidence="10 11">
    <name type="scientific">Aspergillus tanneri</name>
    <dbReference type="NCBI Taxonomy" id="1220188"/>
    <lineage>
        <taxon>Eukaryota</taxon>
        <taxon>Fungi</taxon>
        <taxon>Dikarya</taxon>
        <taxon>Ascomycota</taxon>
        <taxon>Pezizomycotina</taxon>
        <taxon>Eurotiomycetes</taxon>
        <taxon>Eurotiomycetidae</taxon>
        <taxon>Eurotiales</taxon>
        <taxon>Aspergillaceae</taxon>
        <taxon>Aspergillus</taxon>
        <taxon>Aspergillus subgen. Circumdati</taxon>
    </lineage>
</organism>
<dbReference type="GO" id="GO:0051536">
    <property type="term" value="F:iron-sulfur cluster binding"/>
    <property type="evidence" value="ECO:0007669"/>
    <property type="project" value="UniProtKB-KW"/>
</dbReference>
<keyword evidence="3" id="KW-0809">Transit peptide</keyword>
<dbReference type="OrthoDB" id="421327at2759"/>
<keyword evidence="9" id="KW-0689">Ribosomal protein</keyword>
<dbReference type="EMBL" id="QUQM01000004">
    <property type="protein sequence ID" value="KAA8647228.1"/>
    <property type="molecule type" value="Genomic_DNA"/>
</dbReference>
<name>A0A4S3JC36_9EURO</name>
<evidence type="ECO:0000256" key="3">
    <source>
        <dbReference type="ARBA" id="ARBA00022946"/>
    </source>
</evidence>
<dbReference type="GO" id="GO:0006412">
    <property type="term" value="P:translation"/>
    <property type="evidence" value="ECO:0007669"/>
    <property type="project" value="InterPro"/>
</dbReference>
<dbReference type="STRING" id="1220188.A0A4S3JC36"/>
<dbReference type="Pfam" id="PF09243">
    <property type="entry name" value="Rsm22"/>
    <property type="match status" value="1"/>
</dbReference>
<dbReference type="GeneID" id="54328620"/>
<dbReference type="PANTHER" id="PTHR13184">
    <property type="entry name" value="37S RIBOSOMAL PROTEIN S22"/>
    <property type="match status" value="1"/>
</dbReference>
<dbReference type="RefSeq" id="XP_033426589.1">
    <property type="nucleotide sequence ID" value="XM_033570557.1"/>
</dbReference>
<keyword evidence="4" id="KW-0408">Iron</keyword>
<feature type="compositionally biased region" description="Basic and acidic residues" evidence="8">
    <location>
        <begin position="278"/>
        <end position="288"/>
    </location>
</feature>
<feature type="compositionally biased region" description="Basic and acidic residues" evidence="8">
    <location>
        <begin position="793"/>
        <end position="806"/>
    </location>
</feature>
<sequence length="861" mass="96529">MLSRYSAARASRPSPQGLLRTIAYTWPQQFRPETASFIARQHTGTFTPKNLSSSSSVGLRHQIDTGISTGKWEVGRRHSSTATSADADAGPNTKANKDAIYALIDEINENEMEIAKLMDDLDLIDEHSGALNIYGPELDHAFSQTIGHRDAETLEARVRAARLHFGETLPEDYLNETETRLYTQLYGEPIIQQEHTALEIEGNEKDSDRLFREDGNGGWEEIDFAPANTEAEPPLVYDMELGPPVDETAAMQRTREVAEQLGGEIMLEQFEEDAVQDDTPRLHPRTVEGKFSTDPSTIFLPKDTVTGPISIILSDFSNKHISETARRTFGGPRLPLSTVTPPLRAHVPQVPIPLEASQRFMTEMEANAYIAALYPGMYASILSVLTEIRKRLGSDWIRNLMSKEGGPHILDASAGGAGVMAWRDVLRAEWEAMVPDHPQTSPYPMGRSTVVTGSETLQLRASAMLENTSFLPRLPDYVHVREKPTLDDSRAPQKRKQYDIIVAPHSLLGIEEDYLRKEHVENLWTLLNPNGGVLILLEKGHQKGFEAIAGARDMLLKRHISSPGSTLYEDFIDSPGENTHVEKETGMIIAPCTNHGKCPMYHNDGHSKGRRDYCHFEQRYIRPQFLQRIVGAKDRNHEDVKFSYVAVQRGVDLRQKNGIVQDPSATEAAFTGYENIDDMAAEPQASEATPVAQNEAANESQAFHTLSLPRIIYPPIKRRGHVLFDACTPAGNLERWTVPRSFSRRAYKDARKARWGDLWALGAKTRISRNLRLGDKHGEGKKERLERRALARAKLNDHDEDPHDQPIDDVDAASDWPDLSLPPKKKGQNIPSWKKYADKKKIRQASKQHAAKKMAQDDLLD</sequence>
<keyword evidence="5" id="KW-0411">Iron-sulfur</keyword>
<dbReference type="GO" id="GO:0046872">
    <property type="term" value="F:metal ion binding"/>
    <property type="evidence" value="ECO:0007669"/>
    <property type="project" value="UniProtKB-KW"/>
</dbReference>
<protein>
    <submittedName>
        <fullName evidence="9">37S ribosomal protein S22</fullName>
    </submittedName>
</protein>
<evidence type="ECO:0000313" key="11">
    <source>
        <dbReference type="Proteomes" id="UP000308092"/>
    </source>
</evidence>
<dbReference type="AlphaFoldDB" id="A0A4S3JC36"/>
<dbReference type="VEuPathDB" id="FungiDB:EYZ11_008664"/>
<keyword evidence="2" id="KW-0479">Metal-binding</keyword>
<keyword evidence="11" id="KW-1185">Reference proteome</keyword>